<keyword evidence="2" id="KW-1185">Reference proteome</keyword>
<dbReference type="Proteomes" id="UP000784294">
    <property type="component" value="Unassembled WGS sequence"/>
</dbReference>
<comment type="caution">
    <text evidence="1">The sequence shown here is derived from an EMBL/GenBank/DDBJ whole genome shotgun (WGS) entry which is preliminary data.</text>
</comment>
<protein>
    <submittedName>
        <fullName evidence="1">Uncharacterized protein</fullName>
    </submittedName>
</protein>
<name>A0A448WJZ5_9PLAT</name>
<reference evidence="1" key="1">
    <citation type="submission" date="2018-11" db="EMBL/GenBank/DDBJ databases">
        <authorList>
            <consortium name="Pathogen Informatics"/>
        </authorList>
    </citation>
    <scope>NUCLEOTIDE SEQUENCE</scope>
</reference>
<dbReference type="EMBL" id="CAAALY010018303">
    <property type="protein sequence ID" value="VEL13613.1"/>
    <property type="molecule type" value="Genomic_DNA"/>
</dbReference>
<gene>
    <name evidence="1" type="ORF">PXEA_LOCUS7053</name>
</gene>
<evidence type="ECO:0000313" key="2">
    <source>
        <dbReference type="Proteomes" id="UP000784294"/>
    </source>
</evidence>
<dbReference type="AlphaFoldDB" id="A0A448WJZ5"/>
<proteinExistence type="predicted"/>
<feature type="non-terminal residue" evidence="1">
    <location>
        <position position="1"/>
    </location>
</feature>
<sequence>MHFLHFLVKVAPSSLTKEDMSSFSATSADMLPDQGNEYLMNLMITPSGFEVKDAGLLKEITLQCLEADLKQCAETIRHFSRPQIFKMVRDRILPDAIHNLTLELP</sequence>
<organism evidence="1 2">
    <name type="scientific">Protopolystoma xenopodis</name>
    <dbReference type="NCBI Taxonomy" id="117903"/>
    <lineage>
        <taxon>Eukaryota</taxon>
        <taxon>Metazoa</taxon>
        <taxon>Spiralia</taxon>
        <taxon>Lophotrochozoa</taxon>
        <taxon>Platyhelminthes</taxon>
        <taxon>Monogenea</taxon>
        <taxon>Polyopisthocotylea</taxon>
        <taxon>Polystomatidea</taxon>
        <taxon>Polystomatidae</taxon>
        <taxon>Protopolystoma</taxon>
    </lineage>
</organism>
<evidence type="ECO:0000313" key="1">
    <source>
        <dbReference type="EMBL" id="VEL13613.1"/>
    </source>
</evidence>
<accession>A0A448WJZ5</accession>